<dbReference type="Pfam" id="PF10138">
    <property type="entry name" value="vWA-TerF-like"/>
    <property type="match status" value="1"/>
</dbReference>
<feature type="domain" description="VWFA" evidence="3">
    <location>
        <begin position="341"/>
        <end position="546"/>
    </location>
</feature>
<dbReference type="SUPFAM" id="SSF53300">
    <property type="entry name" value="vWA-like"/>
    <property type="match status" value="1"/>
</dbReference>
<dbReference type="Gene3D" id="3.40.50.410">
    <property type="entry name" value="von Willebrand factor, type A domain"/>
    <property type="match status" value="1"/>
</dbReference>
<gene>
    <name evidence="4" type="ORF">Voc01_001410</name>
</gene>
<dbReference type="PANTHER" id="PTHR32097">
    <property type="entry name" value="CAMP-BINDING PROTEIN 1-RELATED"/>
    <property type="match status" value="1"/>
</dbReference>
<accession>A0A8J3ZJ79</accession>
<reference evidence="4" key="1">
    <citation type="submission" date="2021-01" db="EMBL/GenBank/DDBJ databases">
        <title>Whole genome shotgun sequence of Virgisporangium ochraceum NBRC 16418.</title>
        <authorList>
            <person name="Komaki H."/>
            <person name="Tamura T."/>
        </authorList>
    </citation>
    <scope>NUCLEOTIDE SEQUENCE</scope>
    <source>
        <strain evidence="4">NBRC 16418</strain>
    </source>
</reference>
<dbReference type="PANTHER" id="PTHR32097:SF4">
    <property type="entry name" value="GENERAL STRESS PROTEIN 16U"/>
    <property type="match status" value="1"/>
</dbReference>
<dbReference type="AlphaFoldDB" id="A0A8J3ZJ79"/>
<evidence type="ECO:0000313" key="4">
    <source>
        <dbReference type="EMBL" id="GIJ65224.1"/>
    </source>
</evidence>
<dbReference type="InterPro" id="IPR036465">
    <property type="entry name" value="vWFA_dom_sf"/>
</dbReference>
<keyword evidence="5" id="KW-1185">Reference proteome</keyword>
<comment type="caution">
    <text evidence="4">The sequence shown here is derived from an EMBL/GenBank/DDBJ whole genome shotgun (WGS) entry which is preliminary data.</text>
</comment>
<sequence>MTTLSKGQNMPLTATSVRAVIGWSAGTGVPDVDVSALLLGPDKKVRDDSDFIFFNQPTHASGAVRHEGKQAGADAVGIDVTRLPPGVERVLIGASADGGTFGKVSGLHLRVLDAGSGAELARFDITDATSETAYLFGEVYKRGDGWKLRAVGQGYASGLAGFATDFGVSVDDEPAPQPAASRPAAAPPSAPPASAPPAAPFQAPSAPPAGPPQAPPSGPYQAPQAPPTGPYQAPPTGPYQAPPTGPYQAPPGAPPAGPYQAPPGAPPAAPFQAPPSGPHQAPPQPAAQPAPGGGGGVNLAKQRKLIDMEKRAAQQAPQLLNLTKQAAVSLQKRGLADHTARVALCLDISGSMSNLYRSGKIQALVERVLALGLRFDDNEAVDVFLFGAEAHEVGELRMNNFQAFLGGVLQQHPLEGGTYYGKAMQMIRANYWGNPGPRYQPQRDNQPVYVMFVTDGATFDESVTIEQLKYSAYEPIFWQFMAIGDSPQAVDADKNKKKGFFKRLLQSDFTFLENLDNLPGRYIDNANFFAVTDPANIPDDQLFDLMMAEYPQWLGLARQAGLLPQ</sequence>
<protein>
    <recommendedName>
        <fullName evidence="3">VWFA domain-containing protein</fullName>
    </recommendedName>
</protein>
<dbReference type="Pfam" id="PF02342">
    <property type="entry name" value="TerD"/>
    <property type="match status" value="1"/>
</dbReference>
<proteinExistence type="inferred from homology"/>
<dbReference type="RefSeq" id="WP_203925222.1">
    <property type="nucleotide sequence ID" value="NZ_BOPH01000001.1"/>
</dbReference>
<dbReference type="CDD" id="cd00198">
    <property type="entry name" value="vWFA"/>
    <property type="match status" value="1"/>
</dbReference>
<evidence type="ECO:0000313" key="5">
    <source>
        <dbReference type="Proteomes" id="UP000635606"/>
    </source>
</evidence>
<organism evidence="4 5">
    <name type="scientific">Virgisporangium ochraceum</name>
    <dbReference type="NCBI Taxonomy" id="65505"/>
    <lineage>
        <taxon>Bacteria</taxon>
        <taxon>Bacillati</taxon>
        <taxon>Actinomycetota</taxon>
        <taxon>Actinomycetes</taxon>
        <taxon>Micromonosporales</taxon>
        <taxon>Micromonosporaceae</taxon>
        <taxon>Virgisporangium</taxon>
    </lineage>
</organism>
<dbReference type="Proteomes" id="UP000635606">
    <property type="component" value="Unassembled WGS sequence"/>
</dbReference>
<name>A0A8J3ZJ79_9ACTN</name>
<evidence type="ECO:0000256" key="1">
    <source>
        <dbReference type="ARBA" id="ARBA00008775"/>
    </source>
</evidence>
<evidence type="ECO:0000256" key="2">
    <source>
        <dbReference type="SAM" id="MobiDB-lite"/>
    </source>
</evidence>
<dbReference type="CDD" id="cd06974">
    <property type="entry name" value="TerD_like"/>
    <property type="match status" value="1"/>
</dbReference>
<dbReference type="InterPro" id="IPR002035">
    <property type="entry name" value="VWF_A"/>
</dbReference>
<dbReference type="Gene3D" id="2.60.60.30">
    <property type="entry name" value="sav2460 like domains"/>
    <property type="match status" value="1"/>
</dbReference>
<dbReference type="EMBL" id="BOPH01000001">
    <property type="protein sequence ID" value="GIJ65224.1"/>
    <property type="molecule type" value="Genomic_DNA"/>
</dbReference>
<dbReference type="PROSITE" id="PS50234">
    <property type="entry name" value="VWFA"/>
    <property type="match status" value="1"/>
</dbReference>
<evidence type="ECO:0000259" key="3">
    <source>
        <dbReference type="PROSITE" id="PS50234"/>
    </source>
</evidence>
<feature type="compositionally biased region" description="Pro residues" evidence="2">
    <location>
        <begin position="185"/>
        <end position="288"/>
    </location>
</feature>
<feature type="region of interest" description="Disordered" evidence="2">
    <location>
        <begin position="170"/>
        <end position="298"/>
    </location>
</feature>
<dbReference type="InterPro" id="IPR051324">
    <property type="entry name" value="Stress/Tellurium_Resist"/>
</dbReference>
<dbReference type="InterPro" id="IPR019303">
    <property type="entry name" value="vWA_TerF_C"/>
</dbReference>
<dbReference type="InterPro" id="IPR003325">
    <property type="entry name" value="TerD"/>
</dbReference>
<comment type="similarity">
    <text evidence="1">Belongs to the CAPAB/TerDEXZ family.</text>
</comment>